<proteinExistence type="predicted"/>
<organism evidence="1 2">
    <name type="scientific">Bos mutus</name>
    <name type="common">wild yak</name>
    <dbReference type="NCBI Taxonomy" id="72004"/>
    <lineage>
        <taxon>Eukaryota</taxon>
        <taxon>Metazoa</taxon>
        <taxon>Chordata</taxon>
        <taxon>Craniata</taxon>
        <taxon>Vertebrata</taxon>
        <taxon>Euteleostomi</taxon>
        <taxon>Mammalia</taxon>
        <taxon>Eutheria</taxon>
        <taxon>Laurasiatheria</taxon>
        <taxon>Artiodactyla</taxon>
        <taxon>Ruminantia</taxon>
        <taxon>Pecora</taxon>
        <taxon>Bovidae</taxon>
        <taxon>Bovinae</taxon>
        <taxon>Bos</taxon>
    </lineage>
</organism>
<protein>
    <submittedName>
        <fullName evidence="1">Uncharacterized protein</fullName>
    </submittedName>
</protein>
<gene>
    <name evidence="1" type="ORF">E5288_WYG014278</name>
</gene>
<name>A0A6B0R378_9CETA</name>
<keyword evidence="2" id="KW-1185">Reference proteome</keyword>
<dbReference type="Proteomes" id="UP000322234">
    <property type="component" value="Unassembled WGS sequence"/>
</dbReference>
<sequence>MAVSLFDTWIDSVGRLGRSAALYCDCLVLVTLQVLMRCACFPVLRPVQQGAAILASLQEAEQKFWTAHVLSLTNPCELASLPFTLTADLQSKPSDDFLSFTRYFLDIITDAGRELLEFQCFLHPAVALDSLIESDGVKHNKGDDLMGLQCLLLLKPFCNFHYQKKSLLKHYSFYFPNASCKQRGKEMQPTPAVSG</sequence>
<evidence type="ECO:0000313" key="1">
    <source>
        <dbReference type="EMBL" id="MXQ84315.1"/>
    </source>
</evidence>
<evidence type="ECO:0000313" key="2">
    <source>
        <dbReference type="Proteomes" id="UP000322234"/>
    </source>
</evidence>
<comment type="caution">
    <text evidence="1">The sequence shown here is derived from an EMBL/GenBank/DDBJ whole genome shotgun (WGS) entry which is preliminary data.</text>
</comment>
<accession>A0A6B0R378</accession>
<reference evidence="1" key="1">
    <citation type="submission" date="2019-10" db="EMBL/GenBank/DDBJ databases">
        <title>The sequence and de novo assembly of the wild yak genome.</title>
        <authorList>
            <person name="Liu Y."/>
        </authorList>
    </citation>
    <scope>NUCLEOTIDE SEQUENCE [LARGE SCALE GENOMIC DNA]</scope>
    <source>
        <strain evidence="1">WY2019</strain>
    </source>
</reference>
<dbReference type="EMBL" id="VBQZ03000020">
    <property type="protein sequence ID" value="MXQ84315.1"/>
    <property type="molecule type" value="Genomic_DNA"/>
</dbReference>
<dbReference type="AlphaFoldDB" id="A0A6B0R378"/>